<proteinExistence type="predicted"/>
<accession>A0ACA9K4P7</accession>
<dbReference type="Proteomes" id="UP000789702">
    <property type="component" value="Unassembled WGS sequence"/>
</dbReference>
<evidence type="ECO:0000313" key="2">
    <source>
        <dbReference type="Proteomes" id="UP000789702"/>
    </source>
</evidence>
<dbReference type="EMBL" id="CAJVPU010000494">
    <property type="protein sequence ID" value="CAG8452273.1"/>
    <property type="molecule type" value="Genomic_DNA"/>
</dbReference>
<organism evidence="1 2">
    <name type="scientific">Dentiscutata heterogama</name>
    <dbReference type="NCBI Taxonomy" id="1316150"/>
    <lineage>
        <taxon>Eukaryota</taxon>
        <taxon>Fungi</taxon>
        <taxon>Fungi incertae sedis</taxon>
        <taxon>Mucoromycota</taxon>
        <taxon>Glomeromycotina</taxon>
        <taxon>Glomeromycetes</taxon>
        <taxon>Diversisporales</taxon>
        <taxon>Gigasporaceae</taxon>
        <taxon>Dentiscutata</taxon>
    </lineage>
</organism>
<comment type="caution">
    <text evidence="1">The sequence shown here is derived from an EMBL/GenBank/DDBJ whole genome shotgun (WGS) entry which is preliminary data.</text>
</comment>
<evidence type="ECO:0000313" key="1">
    <source>
        <dbReference type="EMBL" id="CAG8452273.1"/>
    </source>
</evidence>
<protein>
    <submittedName>
        <fullName evidence="1">3015_t:CDS:1</fullName>
    </submittedName>
</protein>
<name>A0ACA9K4P7_9GLOM</name>
<keyword evidence="2" id="KW-1185">Reference proteome</keyword>
<reference evidence="1" key="1">
    <citation type="submission" date="2021-06" db="EMBL/GenBank/DDBJ databases">
        <authorList>
            <person name="Kallberg Y."/>
            <person name="Tangrot J."/>
            <person name="Rosling A."/>
        </authorList>
    </citation>
    <scope>NUCLEOTIDE SEQUENCE</scope>
    <source>
        <strain evidence="1">IL203A</strain>
    </source>
</reference>
<sequence>MEYAEIPDSAGEGCRWEKLTVGEFKIWLAILIYTVWDLINAGMEESSSLKKPNTWSQVEELAQFNDKNNDHATNQYVTNNFELSLLRLSLNGHLPKWRKKRNSCV</sequence>
<gene>
    <name evidence="1" type="ORF">DHETER_LOCUS890</name>
</gene>